<reference evidence="2" key="1">
    <citation type="submission" date="2022-11" db="UniProtKB">
        <authorList>
            <consortium name="WormBaseParasite"/>
        </authorList>
    </citation>
    <scope>IDENTIFICATION</scope>
</reference>
<dbReference type="Proteomes" id="UP000887579">
    <property type="component" value="Unplaced"/>
</dbReference>
<organism evidence="1 2">
    <name type="scientific">Panagrolaimus sp. ES5</name>
    <dbReference type="NCBI Taxonomy" id="591445"/>
    <lineage>
        <taxon>Eukaryota</taxon>
        <taxon>Metazoa</taxon>
        <taxon>Ecdysozoa</taxon>
        <taxon>Nematoda</taxon>
        <taxon>Chromadorea</taxon>
        <taxon>Rhabditida</taxon>
        <taxon>Tylenchina</taxon>
        <taxon>Panagrolaimomorpha</taxon>
        <taxon>Panagrolaimoidea</taxon>
        <taxon>Panagrolaimidae</taxon>
        <taxon>Panagrolaimus</taxon>
    </lineage>
</organism>
<dbReference type="WBParaSite" id="ES5_v2.g29857.t1">
    <property type="protein sequence ID" value="ES5_v2.g29857.t1"/>
    <property type="gene ID" value="ES5_v2.g29857"/>
</dbReference>
<name>A0AC34GJP2_9BILA</name>
<accession>A0AC34GJP2</accession>
<evidence type="ECO:0000313" key="2">
    <source>
        <dbReference type="WBParaSite" id="ES5_v2.g29857.t1"/>
    </source>
</evidence>
<evidence type="ECO:0000313" key="1">
    <source>
        <dbReference type="Proteomes" id="UP000887579"/>
    </source>
</evidence>
<proteinExistence type="predicted"/>
<protein>
    <submittedName>
        <fullName evidence="2">Glucuronosyltransferase</fullName>
    </submittedName>
</protein>
<sequence length="131" mass="15034">MERFFTEAYFTVGEHIDRLGNPITEGSDLVLVGSNCKSASKVINATLPKEWETFIEDPKSKGTIYISFGSQVLWDYVPEKIRNSFIQAINDMNEYRIIFSWNGIFPENAKSHVKFTKWAPQMAILSHPKTK</sequence>